<gene>
    <name evidence="2" type="ORF">VTL71DRAFT_3720</name>
</gene>
<sequence>MVSTRKRTSKRANHPKVLIAPDVKVSGTMEMFLDFEPPRPCPCPNRTDIEDDIETVRFMVDWEAEEKRLEEEAHKNADYNRGKPRSEWVKVVTKPMLDAEPKVKLFGPPSSWVGPTSLGSGLSRPESRPKDSTVTTAILQVKDHNAILAGDEGKRKMESDVDESRISKVAKTDKATKPIRGTKKVKKNGTKKGIRKLPASSFQ</sequence>
<feature type="region of interest" description="Disordered" evidence="1">
    <location>
        <begin position="149"/>
        <end position="203"/>
    </location>
</feature>
<organism evidence="2 3">
    <name type="scientific">Oculimacula yallundae</name>
    <dbReference type="NCBI Taxonomy" id="86028"/>
    <lineage>
        <taxon>Eukaryota</taxon>
        <taxon>Fungi</taxon>
        <taxon>Dikarya</taxon>
        <taxon>Ascomycota</taxon>
        <taxon>Pezizomycotina</taxon>
        <taxon>Leotiomycetes</taxon>
        <taxon>Helotiales</taxon>
        <taxon>Ploettnerulaceae</taxon>
        <taxon>Oculimacula</taxon>
    </lineage>
</organism>
<evidence type="ECO:0000313" key="3">
    <source>
        <dbReference type="Proteomes" id="UP001595075"/>
    </source>
</evidence>
<comment type="caution">
    <text evidence="2">The sequence shown here is derived from an EMBL/GenBank/DDBJ whole genome shotgun (WGS) entry which is preliminary data.</text>
</comment>
<keyword evidence="3" id="KW-1185">Reference proteome</keyword>
<evidence type="ECO:0000313" key="2">
    <source>
        <dbReference type="EMBL" id="KAL2064583.1"/>
    </source>
</evidence>
<reference evidence="2 3" key="1">
    <citation type="journal article" date="2024" name="Commun. Biol.">
        <title>Comparative genomic analysis of thermophilic fungi reveals convergent evolutionary adaptations and gene losses.</title>
        <authorList>
            <person name="Steindorff A.S."/>
            <person name="Aguilar-Pontes M.V."/>
            <person name="Robinson A.J."/>
            <person name="Andreopoulos B."/>
            <person name="LaButti K."/>
            <person name="Kuo A."/>
            <person name="Mondo S."/>
            <person name="Riley R."/>
            <person name="Otillar R."/>
            <person name="Haridas S."/>
            <person name="Lipzen A."/>
            <person name="Grimwood J."/>
            <person name="Schmutz J."/>
            <person name="Clum A."/>
            <person name="Reid I.D."/>
            <person name="Moisan M.C."/>
            <person name="Butler G."/>
            <person name="Nguyen T.T.M."/>
            <person name="Dewar K."/>
            <person name="Conant G."/>
            <person name="Drula E."/>
            <person name="Henrissat B."/>
            <person name="Hansel C."/>
            <person name="Singer S."/>
            <person name="Hutchinson M.I."/>
            <person name="de Vries R.P."/>
            <person name="Natvig D.O."/>
            <person name="Powell A.J."/>
            <person name="Tsang A."/>
            <person name="Grigoriev I.V."/>
        </authorList>
    </citation>
    <scope>NUCLEOTIDE SEQUENCE [LARGE SCALE GENOMIC DNA]</scope>
    <source>
        <strain evidence="2 3">CBS 494.80</strain>
    </source>
</reference>
<proteinExistence type="predicted"/>
<dbReference type="Proteomes" id="UP001595075">
    <property type="component" value="Unassembled WGS sequence"/>
</dbReference>
<feature type="compositionally biased region" description="Basic residues" evidence="1">
    <location>
        <begin position="180"/>
        <end position="195"/>
    </location>
</feature>
<accession>A0ABR4C667</accession>
<dbReference type="EMBL" id="JAZHXI010000013">
    <property type="protein sequence ID" value="KAL2064583.1"/>
    <property type="molecule type" value="Genomic_DNA"/>
</dbReference>
<feature type="region of interest" description="Disordered" evidence="1">
    <location>
        <begin position="114"/>
        <end position="133"/>
    </location>
</feature>
<name>A0ABR4C667_9HELO</name>
<evidence type="ECO:0000256" key="1">
    <source>
        <dbReference type="SAM" id="MobiDB-lite"/>
    </source>
</evidence>
<feature type="compositionally biased region" description="Basic and acidic residues" evidence="1">
    <location>
        <begin position="149"/>
        <end position="176"/>
    </location>
</feature>
<protein>
    <submittedName>
        <fullName evidence="2">Uncharacterized protein</fullName>
    </submittedName>
</protein>